<comment type="caution">
    <text evidence="8">The sequence shown here is derived from an EMBL/GenBank/DDBJ whole genome shotgun (WGS) entry which is preliminary data.</text>
</comment>
<evidence type="ECO:0000259" key="7">
    <source>
        <dbReference type="PROSITE" id="PS51722"/>
    </source>
</evidence>
<dbReference type="InterPro" id="IPR050100">
    <property type="entry name" value="TRAFAC_GTPase_members"/>
</dbReference>
<dbReference type="InterPro" id="IPR044138">
    <property type="entry name" value="CysN_II"/>
</dbReference>
<dbReference type="EC" id="2.7.7.4" evidence="1"/>
<dbReference type="InterPro" id="IPR041757">
    <property type="entry name" value="CysN_GTP-bd"/>
</dbReference>
<dbReference type="RefSeq" id="WP_183337617.1">
    <property type="nucleotide sequence ID" value="NZ_JACHZG010000001.1"/>
</dbReference>
<dbReference type="GO" id="GO:0005524">
    <property type="term" value="F:ATP binding"/>
    <property type="evidence" value="ECO:0007669"/>
    <property type="project" value="UniProtKB-KW"/>
</dbReference>
<dbReference type="PROSITE" id="PS00301">
    <property type="entry name" value="G_TR_1"/>
    <property type="match status" value="1"/>
</dbReference>
<proteinExistence type="predicted"/>
<dbReference type="InterPro" id="IPR000795">
    <property type="entry name" value="T_Tr_GTP-bd_dom"/>
</dbReference>
<evidence type="ECO:0000256" key="2">
    <source>
        <dbReference type="ARBA" id="ARBA00022679"/>
    </source>
</evidence>
<evidence type="ECO:0000313" key="9">
    <source>
        <dbReference type="Proteomes" id="UP000565572"/>
    </source>
</evidence>
<dbReference type="PANTHER" id="PTHR23115">
    <property type="entry name" value="TRANSLATION FACTOR"/>
    <property type="match status" value="1"/>
</dbReference>
<keyword evidence="2 8" id="KW-0808">Transferase</keyword>
<dbReference type="GO" id="GO:0005525">
    <property type="term" value="F:GTP binding"/>
    <property type="evidence" value="ECO:0007669"/>
    <property type="project" value="UniProtKB-KW"/>
</dbReference>
<dbReference type="SUPFAM" id="SSF50465">
    <property type="entry name" value="EF-Tu/eEF-1alpha/eIF2-gamma C-terminal domain"/>
    <property type="match status" value="1"/>
</dbReference>
<dbReference type="GO" id="GO:0006790">
    <property type="term" value="P:sulfur compound metabolic process"/>
    <property type="evidence" value="ECO:0007669"/>
    <property type="project" value="InterPro"/>
</dbReference>
<dbReference type="Gene3D" id="2.40.30.10">
    <property type="entry name" value="Translation factors"/>
    <property type="match status" value="2"/>
</dbReference>
<dbReference type="InterPro" id="IPR011779">
    <property type="entry name" value="SO4_adenylTrfase_lsu"/>
</dbReference>
<evidence type="ECO:0000256" key="3">
    <source>
        <dbReference type="ARBA" id="ARBA00022695"/>
    </source>
</evidence>
<dbReference type="InterPro" id="IPR027417">
    <property type="entry name" value="P-loop_NTPase"/>
</dbReference>
<dbReference type="EMBL" id="JACHZG010000001">
    <property type="protein sequence ID" value="MBB3326722.1"/>
    <property type="molecule type" value="Genomic_DNA"/>
</dbReference>
<keyword evidence="6" id="KW-0342">GTP-binding</keyword>
<dbReference type="InterPro" id="IPR031157">
    <property type="entry name" value="G_TR_CS"/>
</dbReference>
<dbReference type="CDD" id="cd04095">
    <property type="entry name" value="CysN_NoDQ_III"/>
    <property type="match status" value="1"/>
</dbReference>
<dbReference type="InterPro" id="IPR044139">
    <property type="entry name" value="CysN_NoDQ_III"/>
</dbReference>
<organism evidence="8 9">
    <name type="scientific">Microlunatus antarcticus</name>
    <dbReference type="NCBI Taxonomy" id="53388"/>
    <lineage>
        <taxon>Bacteria</taxon>
        <taxon>Bacillati</taxon>
        <taxon>Actinomycetota</taxon>
        <taxon>Actinomycetes</taxon>
        <taxon>Propionibacteriales</taxon>
        <taxon>Propionibacteriaceae</taxon>
        <taxon>Microlunatus</taxon>
    </lineage>
</organism>
<dbReference type="GO" id="GO:0004781">
    <property type="term" value="F:sulfate adenylyltransferase (ATP) activity"/>
    <property type="evidence" value="ECO:0007669"/>
    <property type="project" value="UniProtKB-EC"/>
</dbReference>
<evidence type="ECO:0000256" key="4">
    <source>
        <dbReference type="ARBA" id="ARBA00022741"/>
    </source>
</evidence>
<dbReference type="Pfam" id="PF22594">
    <property type="entry name" value="GTP-eEF1A_C"/>
    <property type="match status" value="1"/>
</dbReference>
<evidence type="ECO:0000256" key="1">
    <source>
        <dbReference type="ARBA" id="ARBA00012391"/>
    </source>
</evidence>
<evidence type="ECO:0000256" key="5">
    <source>
        <dbReference type="ARBA" id="ARBA00022840"/>
    </source>
</evidence>
<dbReference type="AlphaFoldDB" id="A0A7W5P6U7"/>
<feature type="domain" description="Tr-type G" evidence="7">
    <location>
        <begin position="17"/>
        <end position="229"/>
    </location>
</feature>
<dbReference type="InterPro" id="IPR054696">
    <property type="entry name" value="GTP-eEF1A_C"/>
</dbReference>
<keyword evidence="9" id="KW-1185">Reference proteome</keyword>
<name>A0A7W5P6U7_9ACTN</name>
<dbReference type="PROSITE" id="PS51722">
    <property type="entry name" value="G_TR_2"/>
    <property type="match status" value="1"/>
</dbReference>
<dbReference type="InterPro" id="IPR009000">
    <property type="entry name" value="Transl_B-barrel_sf"/>
</dbReference>
<reference evidence="8 9" key="1">
    <citation type="submission" date="2020-08" db="EMBL/GenBank/DDBJ databases">
        <title>Sequencing the genomes of 1000 actinobacteria strains.</title>
        <authorList>
            <person name="Klenk H.-P."/>
        </authorList>
    </citation>
    <scope>NUCLEOTIDE SEQUENCE [LARGE SCALE GENOMIC DNA]</scope>
    <source>
        <strain evidence="8 9">DSM 11053</strain>
    </source>
</reference>
<sequence length="465" mass="49652">MSPTLQAEREASLQGRRTLLRLATAGSVDDGKSTLVGRLLFDTNSVLSDTLDSIETASRRKGLDRADLALLTDGLRAEREQGITIDVAYRYFATAGRKFVLADCPGHVQYTRNTVTGASTAHVIILLVDARKGVMEQTRRHLAVAALLRVPHVVLAVNKIDLVDFSETVFDEIATDFALLARTLGVRDSHAIPVSALEGDNVVTRSSRMPWYEGPTVLGYLESVDDTSLEVGEDFRFPVQSVVRPQSAVQAPWAASAPVVDGDYRGYAGLVAAGRVSVGEEVVVLPVGSHATIAGIDTPDGPLDVAVAGQSVVLRLDRDLDISRGAILTSTDAPPAPTRDLTGTVSWLTDRTLAVGQRVLVQHGTSLTKAVVKQIDGVLDLDFDARSAPTWRGTDALTLNDIGRVRLTLAAPLPVDPYKEHRGTGSFILVDEADGWTLAAGMAGPTSLRTLDVDPHDTTAEPVTS</sequence>
<dbReference type="SUPFAM" id="SSF50447">
    <property type="entry name" value="Translation proteins"/>
    <property type="match status" value="1"/>
</dbReference>
<dbReference type="FunFam" id="3.40.50.300:FF:000119">
    <property type="entry name" value="Sulfate adenylyltransferase subunit 1"/>
    <property type="match status" value="1"/>
</dbReference>
<dbReference type="InterPro" id="IPR009001">
    <property type="entry name" value="Transl_elong_EF1A/Init_IF2_C"/>
</dbReference>
<keyword evidence="4" id="KW-0547">Nucleotide-binding</keyword>
<evidence type="ECO:0000313" key="8">
    <source>
        <dbReference type="EMBL" id="MBB3326722.1"/>
    </source>
</evidence>
<dbReference type="Proteomes" id="UP000565572">
    <property type="component" value="Unassembled WGS sequence"/>
</dbReference>
<dbReference type="GO" id="GO:0003924">
    <property type="term" value="F:GTPase activity"/>
    <property type="evidence" value="ECO:0007669"/>
    <property type="project" value="InterPro"/>
</dbReference>
<evidence type="ECO:0000256" key="6">
    <source>
        <dbReference type="ARBA" id="ARBA00023134"/>
    </source>
</evidence>
<keyword evidence="5" id="KW-0067">ATP-binding</keyword>
<keyword evidence="3 8" id="KW-0548">Nucleotidyltransferase</keyword>
<dbReference type="CDD" id="cd04166">
    <property type="entry name" value="CysN_ATPS"/>
    <property type="match status" value="1"/>
</dbReference>
<accession>A0A7W5P6U7</accession>
<dbReference type="PRINTS" id="PR00315">
    <property type="entry name" value="ELONGATNFCT"/>
</dbReference>
<dbReference type="NCBIfam" id="TIGR02034">
    <property type="entry name" value="CysN"/>
    <property type="match status" value="1"/>
</dbReference>
<dbReference type="Gene3D" id="3.40.50.300">
    <property type="entry name" value="P-loop containing nucleotide triphosphate hydrolases"/>
    <property type="match status" value="1"/>
</dbReference>
<dbReference type="SUPFAM" id="SSF52540">
    <property type="entry name" value="P-loop containing nucleoside triphosphate hydrolases"/>
    <property type="match status" value="1"/>
</dbReference>
<protein>
    <recommendedName>
        <fullName evidence="1">sulfate adenylyltransferase</fullName>
        <ecNumber evidence="1">2.7.7.4</ecNumber>
    </recommendedName>
</protein>
<gene>
    <name evidence="8" type="ORF">FHX39_001666</name>
</gene>
<dbReference type="Pfam" id="PF00009">
    <property type="entry name" value="GTP_EFTU"/>
    <property type="match status" value="1"/>
</dbReference>
<dbReference type="CDD" id="cd03695">
    <property type="entry name" value="CysN_NodQ_II"/>
    <property type="match status" value="1"/>
</dbReference>